<evidence type="ECO:0000259" key="1">
    <source>
        <dbReference type="Pfam" id="PF17667"/>
    </source>
</evidence>
<dbReference type="Gene3D" id="1.10.510.10">
    <property type="entry name" value="Transferase(Phosphotransferase) domain 1"/>
    <property type="match status" value="1"/>
</dbReference>
<dbReference type="Pfam" id="PF17667">
    <property type="entry name" value="Pkinase_fungal"/>
    <property type="match status" value="2"/>
</dbReference>
<protein>
    <submittedName>
        <fullName evidence="2">Serine threonine-kinase sgk2</fullName>
    </submittedName>
</protein>
<keyword evidence="2" id="KW-0418">Kinase</keyword>
<accession>A0A395SM01</accession>
<dbReference type="STRING" id="694270.A0A395SM01"/>
<dbReference type="GO" id="GO:0016301">
    <property type="term" value="F:kinase activity"/>
    <property type="evidence" value="ECO:0007669"/>
    <property type="project" value="UniProtKB-KW"/>
</dbReference>
<proteinExistence type="predicted"/>
<dbReference type="AlphaFoldDB" id="A0A395SM01"/>
<feature type="domain" description="Fungal-type protein kinase" evidence="1">
    <location>
        <begin position="271"/>
        <end position="398"/>
    </location>
</feature>
<keyword evidence="3" id="KW-1185">Reference proteome</keyword>
<dbReference type="InterPro" id="IPR011009">
    <property type="entry name" value="Kinase-like_dom_sf"/>
</dbReference>
<dbReference type="InterPro" id="IPR040976">
    <property type="entry name" value="Pkinase_fungal"/>
</dbReference>
<gene>
    <name evidence="2" type="ORF">FLONG3_6420</name>
</gene>
<dbReference type="EMBL" id="PXOG01000144">
    <property type="protein sequence ID" value="RGP73105.1"/>
    <property type="molecule type" value="Genomic_DNA"/>
</dbReference>
<dbReference type="SUPFAM" id="SSF56112">
    <property type="entry name" value="Protein kinase-like (PK-like)"/>
    <property type="match status" value="1"/>
</dbReference>
<reference evidence="2 3" key="1">
    <citation type="journal article" date="2018" name="PLoS Pathog.">
        <title>Evolution of structural diversity of trichothecenes, a family of toxins produced by plant pathogenic and entomopathogenic fungi.</title>
        <authorList>
            <person name="Proctor R.H."/>
            <person name="McCormick S.P."/>
            <person name="Kim H.S."/>
            <person name="Cardoza R.E."/>
            <person name="Stanley A.M."/>
            <person name="Lindo L."/>
            <person name="Kelly A."/>
            <person name="Brown D.W."/>
            <person name="Lee T."/>
            <person name="Vaughan M.M."/>
            <person name="Alexander N.J."/>
            <person name="Busman M."/>
            <person name="Gutierrez S."/>
        </authorList>
    </citation>
    <scope>NUCLEOTIDE SEQUENCE [LARGE SCALE GENOMIC DNA]</scope>
    <source>
        <strain evidence="2 3">NRRL 20695</strain>
    </source>
</reference>
<organism evidence="2 3">
    <name type="scientific">Fusarium longipes</name>
    <dbReference type="NCBI Taxonomy" id="694270"/>
    <lineage>
        <taxon>Eukaryota</taxon>
        <taxon>Fungi</taxon>
        <taxon>Dikarya</taxon>
        <taxon>Ascomycota</taxon>
        <taxon>Pezizomycotina</taxon>
        <taxon>Sordariomycetes</taxon>
        <taxon>Hypocreomycetidae</taxon>
        <taxon>Hypocreales</taxon>
        <taxon>Nectriaceae</taxon>
        <taxon>Fusarium</taxon>
    </lineage>
</organism>
<comment type="caution">
    <text evidence="2">The sequence shown here is derived from an EMBL/GenBank/DDBJ whole genome shotgun (WGS) entry which is preliminary data.</text>
</comment>
<dbReference type="OrthoDB" id="5584477at2759"/>
<sequence length="503" mass="58182">MDKIEVDIWKQDPSWFEKYFKDIAWNCKTRQRVLHAISLEPGVTQHFLIPCTHDKDSTLWPEIQVVGIEISRESDHHHNYNSDIGILYKSAEKVFQAQPTRLFLHGFYLCDDELELWVFDRVRLYRSGIMYNVPFAQFQNDYMNMDDAQIGLNPMIFYTSNKSQYVVIKGKEVETHVEPRRSLAENSDGKIDLAYKLWLDKEPITRPQVIVSDGPTVYRATNDNGDEVIVKFSLRDESSRKEEKFMKRVTELNIWGVNQLIAQRRLETNKYLTACVVISPVGRPVTNYRSAFELIACIRDAIKAHRTLYFDAEIIHRDICPGNFMISKSPGANKGDPCGFLIDLDSGRDLRIPLQGPVHDMIGTKAFMAIDVARHEDDFILHTYRHDLESFFYCFMWLAIAKHGDVSPDSRIYLWNKDNSGCVRSANKKIEDISDRERFSAIVSEFTPAFKGTEELAYALRKILFFPDDDGFFFLGTKSGIEEVHKLYDAVIKTFDQAASRMT</sequence>
<dbReference type="PANTHER" id="PTHR38248:SF2">
    <property type="entry name" value="FUNK1 11"/>
    <property type="match status" value="1"/>
</dbReference>
<name>A0A395SM01_9HYPO</name>
<dbReference type="PANTHER" id="PTHR38248">
    <property type="entry name" value="FUNK1 6"/>
    <property type="match status" value="1"/>
</dbReference>
<dbReference type="Proteomes" id="UP000266234">
    <property type="component" value="Unassembled WGS sequence"/>
</dbReference>
<feature type="domain" description="Fungal-type protein kinase" evidence="1">
    <location>
        <begin position="55"/>
        <end position="269"/>
    </location>
</feature>
<evidence type="ECO:0000313" key="2">
    <source>
        <dbReference type="EMBL" id="RGP73105.1"/>
    </source>
</evidence>
<keyword evidence="2" id="KW-0808">Transferase</keyword>
<evidence type="ECO:0000313" key="3">
    <source>
        <dbReference type="Proteomes" id="UP000266234"/>
    </source>
</evidence>